<dbReference type="InterPro" id="IPR036102">
    <property type="entry name" value="OsmC/Ohrsf"/>
</dbReference>
<keyword evidence="1" id="KW-0560">Oxidoreductase</keyword>
<dbReference type="Gene3D" id="3.30.300.20">
    <property type="match status" value="1"/>
</dbReference>
<dbReference type="EMBL" id="JBHTJT010000007">
    <property type="protein sequence ID" value="MFD0978777.1"/>
    <property type="molecule type" value="Genomic_DNA"/>
</dbReference>
<accession>A0ABW3IKY4</accession>
<dbReference type="InterPro" id="IPR003718">
    <property type="entry name" value="OsmC/Ohr_fam"/>
</dbReference>
<name>A0ABW3IKY4_9RHOB</name>
<dbReference type="InterPro" id="IPR015946">
    <property type="entry name" value="KH_dom-like_a/b"/>
</dbReference>
<evidence type="ECO:0000313" key="2">
    <source>
        <dbReference type="Proteomes" id="UP001597108"/>
    </source>
</evidence>
<dbReference type="EC" id="1.11.1.-" evidence="1"/>
<reference evidence="2" key="1">
    <citation type="journal article" date="2019" name="Int. J. Syst. Evol. Microbiol.">
        <title>The Global Catalogue of Microorganisms (GCM) 10K type strain sequencing project: providing services to taxonomists for standard genome sequencing and annotation.</title>
        <authorList>
            <consortium name="The Broad Institute Genomics Platform"/>
            <consortium name="The Broad Institute Genome Sequencing Center for Infectious Disease"/>
            <person name="Wu L."/>
            <person name="Ma J."/>
        </authorList>
    </citation>
    <scope>NUCLEOTIDE SEQUENCE [LARGE SCALE GENOMIC DNA]</scope>
    <source>
        <strain evidence="2">CCUG 60524</strain>
    </source>
</reference>
<dbReference type="GO" id="GO:0004601">
    <property type="term" value="F:peroxidase activity"/>
    <property type="evidence" value="ECO:0007669"/>
    <property type="project" value="UniProtKB-KW"/>
</dbReference>
<keyword evidence="2" id="KW-1185">Reference proteome</keyword>
<dbReference type="SUPFAM" id="SSF82784">
    <property type="entry name" value="OsmC-like"/>
    <property type="match status" value="1"/>
</dbReference>
<comment type="caution">
    <text evidence="1">The sequence shown here is derived from an EMBL/GenBank/DDBJ whole genome shotgun (WGS) entry which is preliminary data.</text>
</comment>
<organism evidence="1 2">
    <name type="scientific">Tropicimonas aquimaris</name>
    <dbReference type="NCBI Taxonomy" id="914152"/>
    <lineage>
        <taxon>Bacteria</taxon>
        <taxon>Pseudomonadati</taxon>
        <taxon>Pseudomonadota</taxon>
        <taxon>Alphaproteobacteria</taxon>
        <taxon>Rhodobacterales</taxon>
        <taxon>Roseobacteraceae</taxon>
        <taxon>Tropicimonas</taxon>
    </lineage>
</organism>
<sequence>MVADRRAGSAGGLGLGLSGGELMALALGAGYFNQLHFSAEALGIEISDAEVDVRVDFDGDPLRVAGATVDVRLAVEGSEADKARLLEHAERESTISGSVVNGFPVSISQG</sequence>
<evidence type="ECO:0000313" key="1">
    <source>
        <dbReference type="EMBL" id="MFD0978777.1"/>
    </source>
</evidence>
<proteinExistence type="predicted"/>
<dbReference type="Proteomes" id="UP001597108">
    <property type="component" value="Unassembled WGS sequence"/>
</dbReference>
<gene>
    <name evidence="1" type="ORF">ACFQ2S_03865</name>
</gene>
<protein>
    <submittedName>
        <fullName evidence="1">OsmC family protein</fullName>
        <ecNumber evidence="1">1.11.1.-</ecNumber>
    </submittedName>
</protein>
<keyword evidence="1" id="KW-0575">Peroxidase</keyword>
<dbReference type="Pfam" id="PF02566">
    <property type="entry name" value="OsmC"/>
    <property type="match status" value="1"/>
</dbReference>